<dbReference type="Pfam" id="PF13483">
    <property type="entry name" value="Lactamase_B_3"/>
    <property type="match status" value="1"/>
</dbReference>
<evidence type="ECO:0000313" key="2">
    <source>
        <dbReference type="EMBL" id="ABY23139.1"/>
    </source>
</evidence>
<proteinExistence type="predicted"/>
<dbReference type="PANTHER" id="PTHR43546">
    <property type="entry name" value="UPF0173 METAL-DEPENDENT HYDROLASE MJ1163-RELATED"/>
    <property type="match status" value="1"/>
</dbReference>
<feature type="domain" description="Metallo-beta-lactamase" evidence="1">
    <location>
        <begin position="7"/>
        <end position="175"/>
    </location>
</feature>
<reference evidence="3" key="1">
    <citation type="journal article" date="2008" name="J. Bacteriol.">
        <title>Genome sequence of the fish pathogen Renibacterium salmoninarum suggests reductive evolution away from an environmental Arthrobacter ancestor.</title>
        <authorList>
            <person name="Wiens G.D."/>
            <person name="Rockey D.D."/>
            <person name="Wu Z."/>
            <person name="Chang J."/>
            <person name="Levy R."/>
            <person name="Crane S."/>
            <person name="Chen D.S."/>
            <person name="Capri G.R."/>
            <person name="Burnett J.R."/>
            <person name="Sudheesh P.S."/>
            <person name="Schipma M.J."/>
            <person name="Burd H."/>
            <person name="Bhattacharyya A."/>
            <person name="Rhodes L.D."/>
            <person name="Kaul R."/>
            <person name="Strom M.S."/>
        </authorList>
    </citation>
    <scope>NUCLEOTIDE SEQUENCE [LARGE SCALE GENOMIC DNA]</scope>
    <source>
        <strain evidence="3">ATCC 33209 / DSM 20767 / JCM 11484 / NBRC 15589 / NCIMB 2235</strain>
    </source>
</reference>
<dbReference type="RefSeq" id="WP_012244820.1">
    <property type="nucleotide sequence ID" value="NC_010168.1"/>
</dbReference>
<accession>A9WPM5</accession>
<dbReference type="PANTHER" id="PTHR43546:SF3">
    <property type="entry name" value="UPF0173 METAL-DEPENDENT HYDROLASE MJ1163"/>
    <property type="match status" value="1"/>
</dbReference>
<dbReference type="SMART" id="SM00849">
    <property type="entry name" value="Lactamase_B"/>
    <property type="match status" value="1"/>
</dbReference>
<name>A9WPM5_RENSM</name>
<dbReference type="InterPro" id="IPR036866">
    <property type="entry name" value="RibonucZ/Hydroxyglut_hydro"/>
</dbReference>
<organism evidence="2 3">
    <name type="scientific">Renibacterium salmoninarum (strain ATCC 33209 / DSM 20767 / JCM 11484 / NBRC 15589 / NCIMB 2235)</name>
    <dbReference type="NCBI Taxonomy" id="288705"/>
    <lineage>
        <taxon>Bacteria</taxon>
        <taxon>Bacillati</taxon>
        <taxon>Actinomycetota</taxon>
        <taxon>Actinomycetes</taxon>
        <taxon>Micrococcales</taxon>
        <taxon>Micrococcaceae</taxon>
        <taxon>Renibacterium</taxon>
    </lineage>
</organism>
<dbReference type="HOGENOM" id="CLU_091682_0_0_11"/>
<dbReference type="GO" id="GO:0016787">
    <property type="term" value="F:hydrolase activity"/>
    <property type="evidence" value="ECO:0007669"/>
    <property type="project" value="UniProtKB-KW"/>
</dbReference>
<dbReference type="Proteomes" id="UP000002007">
    <property type="component" value="Chromosome"/>
</dbReference>
<dbReference type="InterPro" id="IPR050114">
    <property type="entry name" value="UPF0173_UPF0282_UlaG_hydrolase"/>
</dbReference>
<dbReference type="SUPFAM" id="SSF56281">
    <property type="entry name" value="Metallo-hydrolase/oxidoreductase"/>
    <property type="match status" value="1"/>
</dbReference>
<sequence>MLLTKFAHACVRLEKDDFVLVIDPGSFSEPKVALKGANAILITHEHFDHIDSEVVAEALASNPKLQIYAPAGVAAELQTANPAQSEQVHEVLPDSSFDAAGFSIKTYGGQHALVNPRLMPVANIGYLVDGNLYHPGDSFTVPDGLQVETLLVPIHAPWSKTMEVVDFVTSIRPAKAF</sequence>
<protein>
    <submittedName>
        <fullName evidence="2">Metal-dependent hydrolase</fullName>
        <ecNumber evidence="2">3.-.-.-</ecNumber>
    </submittedName>
</protein>
<dbReference type="STRING" id="288705.RSal33209_1402"/>
<evidence type="ECO:0000313" key="3">
    <source>
        <dbReference type="Proteomes" id="UP000002007"/>
    </source>
</evidence>
<dbReference type="Gene3D" id="3.60.15.10">
    <property type="entry name" value="Ribonuclease Z/Hydroxyacylglutathione hydrolase-like"/>
    <property type="match status" value="1"/>
</dbReference>
<dbReference type="EMBL" id="CP000910">
    <property type="protein sequence ID" value="ABY23139.1"/>
    <property type="molecule type" value="Genomic_DNA"/>
</dbReference>
<dbReference type="KEGG" id="rsa:RSal33209_1402"/>
<dbReference type="AlphaFoldDB" id="A9WPM5"/>
<dbReference type="eggNOG" id="COG2220">
    <property type="taxonomic scope" value="Bacteria"/>
</dbReference>
<gene>
    <name evidence="2" type="ordered locus">RSal33209_1402</name>
</gene>
<evidence type="ECO:0000259" key="1">
    <source>
        <dbReference type="SMART" id="SM00849"/>
    </source>
</evidence>
<keyword evidence="3" id="KW-1185">Reference proteome</keyword>
<keyword evidence="2" id="KW-0378">Hydrolase</keyword>
<dbReference type="EC" id="3.-.-.-" evidence="2"/>
<dbReference type="InterPro" id="IPR001279">
    <property type="entry name" value="Metallo-B-lactamas"/>
</dbReference>